<reference evidence="3" key="1">
    <citation type="journal article" date="2019" name="Int. J. Syst. Evol. Microbiol.">
        <title>The Global Catalogue of Microorganisms (GCM) 10K type strain sequencing project: providing services to taxonomists for standard genome sequencing and annotation.</title>
        <authorList>
            <consortium name="The Broad Institute Genomics Platform"/>
            <consortium name="The Broad Institute Genome Sequencing Center for Infectious Disease"/>
            <person name="Wu L."/>
            <person name="Ma J."/>
        </authorList>
    </citation>
    <scope>NUCLEOTIDE SEQUENCE [LARGE SCALE GENOMIC DNA]</scope>
    <source>
        <strain evidence="3">CGMCC 4.7426</strain>
    </source>
</reference>
<protein>
    <submittedName>
        <fullName evidence="2">Uncharacterized protein</fullName>
    </submittedName>
</protein>
<feature type="transmembrane region" description="Helical" evidence="1">
    <location>
        <begin position="38"/>
        <end position="55"/>
    </location>
</feature>
<evidence type="ECO:0000256" key="1">
    <source>
        <dbReference type="SAM" id="Phobius"/>
    </source>
</evidence>
<organism evidence="2 3">
    <name type="scientific">Virgibacillus kekensis</name>
    <dbReference type="NCBI Taxonomy" id="202261"/>
    <lineage>
        <taxon>Bacteria</taxon>
        <taxon>Bacillati</taxon>
        <taxon>Bacillota</taxon>
        <taxon>Bacilli</taxon>
        <taxon>Bacillales</taxon>
        <taxon>Bacillaceae</taxon>
        <taxon>Virgibacillus</taxon>
    </lineage>
</organism>
<dbReference type="RefSeq" id="WP_390297093.1">
    <property type="nucleotide sequence ID" value="NZ_JBHSFU010000007.1"/>
</dbReference>
<proteinExistence type="predicted"/>
<comment type="caution">
    <text evidence="2">The sequence shown here is derived from an EMBL/GenBank/DDBJ whole genome shotgun (WGS) entry which is preliminary data.</text>
</comment>
<evidence type="ECO:0000313" key="2">
    <source>
        <dbReference type="EMBL" id="MFC4559278.1"/>
    </source>
</evidence>
<feature type="transmembrane region" description="Helical" evidence="1">
    <location>
        <begin position="84"/>
        <end position="102"/>
    </location>
</feature>
<feature type="transmembrane region" description="Helical" evidence="1">
    <location>
        <begin position="62"/>
        <end position="78"/>
    </location>
</feature>
<keyword evidence="1" id="KW-0812">Transmembrane</keyword>
<keyword evidence="1" id="KW-1133">Transmembrane helix</keyword>
<name>A0ABV9DLN3_9BACI</name>
<keyword evidence="3" id="KW-1185">Reference proteome</keyword>
<accession>A0ABV9DLN3</accession>
<dbReference type="EMBL" id="JBHSFU010000007">
    <property type="protein sequence ID" value="MFC4559278.1"/>
    <property type="molecule type" value="Genomic_DNA"/>
</dbReference>
<evidence type="ECO:0000313" key="3">
    <source>
        <dbReference type="Proteomes" id="UP001595989"/>
    </source>
</evidence>
<feature type="transmembrane region" description="Helical" evidence="1">
    <location>
        <begin position="7"/>
        <end position="26"/>
    </location>
</feature>
<sequence>MKLTSKVLGIAAGIVSITMWVVLNYYNPYANPTGSDPMINTFIMLFLPGCLAIIASVVNQRIYLLIAFLWSLPISFYLVLTTSIFSIFGITCLSYLISFLMMRKST</sequence>
<dbReference type="Proteomes" id="UP001595989">
    <property type="component" value="Unassembled WGS sequence"/>
</dbReference>
<gene>
    <name evidence="2" type="ORF">ACFO3D_13850</name>
</gene>
<keyword evidence="1" id="KW-0472">Membrane</keyword>